<evidence type="ECO:0000256" key="1">
    <source>
        <dbReference type="SAM" id="MobiDB-lite"/>
    </source>
</evidence>
<feature type="region of interest" description="Disordered" evidence="1">
    <location>
        <begin position="62"/>
        <end position="142"/>
    </location>
</feature>
<feature type="compositionally biased region" description="Low complexity" evidence="1">
    <location>
        <begin position="62"/>
        <end position="80"/>
    </location>
</feature>
<comment type="caution">
    <text evidence="3">The sequence shown here is derived from an EMBL/GenBank/DDBJ whole genome shotgun (WGS) entry which is preliminary data.</text>
</comment>
<reference evidence="3" key="1">
    <citation type="journal article" date="2021" name="Sci. Adv.">
        <title>The American lobster genome reveals insights on longevity, neural, and immune adaptations.</title>
        <authorList>
            <person name="Polinski J.M."/>
            <person name="Zimin A.V."/>
            <person name="Clark K.F."/>
            <person name="Kohn A.B."/>
            <person name="Sadowski N."/>
            <person name="Timp W."/>
            <person name="Ptitsyn A."/>
            <person name="Khanna P."/>
            <person name="Romanova D.Y."/>
            <person name="Williams P."/>
            <person name="Greenwood S.J."/>
            <person name="Moroz L.L."/>
            <person name="Walt D.R."/>
            <person name="Bodnar A.G."/>
        </authorList>
    </citation>
    <scope>NUCLEOTIDE SEQUENCE</scope>
    <source>
        <strain evidence="3">GMGI-L3</strain>
    </source>
</reference>
<keyword evidence="2" id="KW-0732">Signal</keyword>
<evidence type="ECO:0000313" key="3">
    <source>
        <dbReference type="EMBL" id="KAG7164421.1"/>
    </source>
</evidence>
<feature type="chain" id="PRO_5035203476" evidence="2">
    <location>
        <begin position="20"/>
        <end position="142"/>
    </location>
</feature>
<sequence>MRLAALVVLVGCAAWLVNASPAPLDIKPVDISTLIATVPGLKEELEAKIKKDSGKISIVATATNAPATTAPTTTTSAPQANAPPTPAQTTTPRSTEGGKRHRPLRRRGGRRRLQPNDQNPEETEATSQPRRQKNARTFPQAP</sequence>
<gene>
    <name evidence="3" type="ORF">Hamer_G003623</name>
</gene>
<organism evidence="3 4">
    <name type="scientific">Homarus americanus</name>
    <name type="common">American lobster</name>
    <dbReference type="NCBI Taxonomy" id="6706"/>
    <lineage>
        <taxon>Eukaryota</taxon>
        <taxon>Metazoa</taxon>
        <taxon>Ecdysozoa</taxon>
        <taxon>Arthropoda</taxon>
        <taxon>Crustacea</taxon>
        <taxon>Multicrustacea</taxon>
        <taxon>Malacostraca</taxon>
        <taxon>Eumalacostraca</taxon>
        <taxon>Eucarida</taxon>
        <taxon>Decapoda</taxon>
        <taxon>Pleocyemata</taxon>
        <taxon>Astacidea</taxon>
        <taxon>Nephropoidea</taxon>
        <taxon>Nephropidae</taxon>
        <taxon>Homarus</taxon>
    </lineage>
</organism>
<proteinExistence type="predicted"/>
<evidence type="ECO:0000313" key="4">
    <source>
        <dbReference type="Proteomes" id="UP000747542"/>
    </source>
</evidence>
<accession>A0A8J5MUT7</accession>
<feature type="signal peptide" evidence="2">
    <location>
        <begin position="1"/>
        <end position="19"/>
    </location>
</feature>
<dbReference type="AlphaFoldDB" id="A0A8J5MUT7"/>
<dbReference type="EMBL" id="JAHLQT010025476">
    <property type="protein sequence ID" value="KAG7164421.1"/>
    <property type="molecule type" value="Genomic_DNA"/>
</dbReference>
<keyword evidence="4" id="KW-1185">Reference proteome</keyword>
<feature type="compositionally biased region" description="Basic residues" evidence="1">
    <location>
        <begin position="99"/>
        <end position="113"/>
    </location>
</feature>
<dbReference type="Proteomes" id="UP000747542">
    <property type="component" value="Unassembled WGS sequence"/>
</dbReference>
<protein>
    <submittedName>
        <fullName evidence="3">Uncharacterized protein</fullName>
    </submittedName>
</protein>
<name>A0A8J5MUT7_HOMAM</name>
<evidence type="ECO:0000256" key="2">
    <source>
        <dbReference type="SAM" id="SignalP"/>
    </source>
</evidence>